<accession>A0ABD2QIW7</accession>
<keyword evidence="10" id="KW-1185">Reference proteome</keyword>
<keyword evidence="2" id="KW-0519">Myristate</keyword>
<feature type="compositionally biased region" description="Basic residues" evidence="7">
    <location>
        <begin position="216"/>
        <end position="225"/>
    </location>
</feature>
<dbReference type="EMBL" id="JBJKFK010000132">
    <property type="protein sequence ID" value="KAL3319488.1"/>
    <property type="molecule type" value="Genomic_DNA"/>
</dbReference>
<evidence type="ECO:0000256" key="5">
    <source>
        <dbReference type="ARBA" id="ARBA00022837"/>
    </source>
</evidence>
<dbReference type="AlphaFoldDB" id="A0ABD2QIW7"/>
<keyword evidence="5" id="KW-0106">Calcium</keyword>
<keyword evidence="4" id="KW-0677">Repeat</keyword>
<comment type="similarity">
    <text evidence="1">Belongs to the recoverin family.</text>
</comment>
<dbReference type="CDD" id="cd00051">
    <property type="entry name" value="EFh"/>
    <property type="match status" value="2"/>
</dbReference>
<dbReference type="Proteomes" id="UP001626550">
    <property type="component" value="Unassembled WGS sequence"/>
</dbReference>
<evidence type="ECO:0000256" key="7">
    <source>
        <dbReference type="SAM" id="MobiDB-lite"/>
    </source>
</evidence>
<gene>
    <name evidence="9" type="ORF">Ciccas_001855</name>
</gene>
<dbReference type="PANTHER" id="PTHR23055">
    <property type="entry name" value="CALCIUM BINDING PROTEINS"/>
    <property type="match status" value="1"/>
</dbReference>
<evidence type="ECO:0000313" key="10">
    <source>
        <dbReference type="Proteomes" id="UP001626550"/>
    </source>
</evidence>
<dbReference type="SUPFAM" id="SSF47473">
    <property type="entry name" value="EF-hand"/>
    <property type="match status" value="1"/>
</dbReference>
<dbReference type="PRINTS" id="PR00450">
    <property type="entry name" value="RECOVERIN"/>
</dbReference>
<feature type="region of interest" description="Disordered" evidence="7">
    <location>
        <begin position="201"/>
        <end position="257"/>
    </location>
</feature>
<protein>
    <recommendedName>
        <fullName evidence="8">EF-hand domain-containing protein</fullName>
    </recommendedName>
</protein>
<dbReference type="Gene3D" id="1.10.238.10">
    <property type="entry name" value="EF-hand"/>
    <property type="match status" value="1"/>
</dbReference>
<evidence type="ECO:0000256" key="2">
    <source>
        <dbReference type="ARBA" id="ARBA00022707"/>
    </source>
</evidence>
<comment type="caution">
    <text evidence="9">The sequence shown here is derived from an EMBL/GenBank/DDBJ whole genome shotgun (WGS) entry which is preliminary data.</text>
</comment>
<evidence type="ECO:0000256" key="4">
    <source>
        <dbReference type="ARBA" id="ARBA00022737"/>
    </source>
</evidence>
<dbReference type="SMART" id="SM00054">
    <property type="entry name" value="EFh"/>
    <property type="match status" value="3"/>
</dbReference>
<keyword evidence="6" id="KW-0449">Lipoprotein</keyword>
<dbReference type="PROSITE" id="PS50222">
    <property type="entry name" value="EF_HAND_2"/>
    <property type="match status" value="3"/>
</dbReference>
<dbReference type="PANTHER" id="PTHR23055:SF178">
    <property type="entry name" value="NEUROCALCIN HOMOLOG"/>
    <property type="match status" value="1"/>
</dbReference>
<sequence length="273" mass="31172">MGQKQTRIKADVVEYLLENTHFTYSEIISWHTNFLKDCPSGIITITDFERIFVNFFPYGDVDLFAKSLFNLFDLNHDNVIDFQEFMIALNITSKGSYQEKLEWAFNMYDKDKDGFISKQDMISVITAIYQMIGNIIKLPDDELKPEQRVAKIFAAMDRDSDAKLDLKEFMLGVQNDPLICNMLNASPDAIISAMQPMPKIPHNLHSSNSSCDFGPAKRKASRSRHSSQEFAHPDPTKRHDRQITANPIHHKQSSSVVYRRIATASSDSLGFNP</sequence>
<evidence type="ECO:0000256" key="3">
    <source>
        <dbReference type="ARBA" id="ARBA00022723"/>
    </source>
</evidence>
<evidence type="ECO:0000256" key="6">
    <source>
        <dbReference type="ARBA" id="ARBA00023288"/>
    </source>
</evidence>
<dbReference type="PROSITE" id="PS00018">
    <property type="entry name" value="EF_HAND_1"/>
    <property type="match status" value="2"/>
</dbReference>
<evidence type="ECO:0000313" key="9">
    <source>
        <dbReference type="EMBL" id="KAL3319488.1"/>
    </source>
</evidence>
<dbReference type="Pfam" id="PF13499">
    <property type="entry name" value="EF-hand_7"/>
    <property type="match status" value="1"/>
</dbReference>
<evidence type="ECO:0000259" key="8">
    <source>
        <dbReference type="PROSITE" id="PS50222"/>
    </source>
</evidence>
<dbReference type="FunFam" id="1.10.238.10:FF:000009">
    <property type="entry name" value="Visinin-like protein 1"/>
    <property type="match status" value="1"/>
</dbReference>
<dbReference type="GO" id="GO:0046872">
    <property type="term" value="F:metal ion binding"/>
    <property type="evidence" value="ECO:0007669"/>
    <property type="project" value="UniProtKB-KW"/>
</dbReference>
<dbReference type="Pfam" id="PF13202">
    <property type="entry name" value="EF-hand_5"/>
    <property type="match status" value="1"/>
</dbReference>
<dbReference type="InterPro" id="IPR028846">
    <property type="entry name" value="Recoverin"/>
</dbReference>
<dbReference type="InterPro" id="IPR011992">
    <property type="entry name" value="EF-hand-dom_pair"/>
</dbReference>
<feature type="domain" description="EF-hand" evidence="8">
    <location>
        <begin position="144"/>
        <end position="179"/>
    </location>
</feature>
<proteinExistence type="inferred from homology"/>
<keyword evidence="3" id="KW-0479">Metal-binding</keyword>
<reference evidence="9 10" key="1">
    <citation type="submission" date="2024-11" db="EMBL/GenBank/DDBJ databases">
        <title>Adaptive evolution of stress response genes in parasites aligns with host niche diversity.</title>
        <authorList>
            <person name="Hahn C."/>
            <person name="Resl P."/>
        </authorList>
    </citation>
    <scope>NUCLEOTIDE SEQUENCE [LARGE SCALE GENOMIC DNA]</scope>
    <source>
        <strain evidence="9">EGGRZ-B1_66</strain>
        <tissue evidence="9">Body</tissue>
    </source>
</reference>
<name>A0ABD2QIW7_9PLAT</name>
<dbReference type="InterPro" id="IPR018247">
    <property type="entry name" value="EF_Hand_1_Ca_BS"/>
</dbReference>
<organism evidence="9 10">
    <name type="scientific">Cichlidogyrus casuarinus</name>
    <dbReference type="NCBI Taxonomy" id="1844966"/>
    <lineage>
        <taxon>Eukaryota</taxon>
        <taxon>Metazoa</taxon>
        <taxon>Spiralia</taxon>
        <taxon>Lophotrochozoa</taxon>
        <taxon>Platyhelminthes</taxon>
        <taxon>Monogenea</taxon>
        <taxon>Monopisthocotylea</taxon>
        <taxon>Dactylogyridea</taxon>
        <taxon>Ancyrocephalidae</taxon>
        <taxon>Cichlidogyrus</taxon>
    </lineage>
</organism>
<evidence type="ECO:0000256" key="1">
    <source>
        <dbReference type="ARBA" id="ARBA00006049"/>
    </source>
</evidence>
<feature type="domain" description="EF-hand" evidence="8">
    <location>
        <begin position="60"/>
        <end position="95"/>
    </location>
</feature>
<dbReference type="InterPro" id="IPR002048">
    <property type="entry name" value="EF_hand_dom"/>
</dbReference>
<feature type="domain" description="EF-hand" evidence="8">
    <location>
        <begin position="96"/>
        <end position="131"/>
    </location>
</feature>